<evidence type="ECO:0000256" key="7">
    <source>
        <dbReference type="ARBA" id="ARBA00022840"/>
    </source>
</evidence>
<evidence type="ECO:0000256" key="2">
    <source>
        <dbReference type="ARBA" id="ARBA00005417"/>
    </source>
</evidence>
<keyword evidence="3" id="KW-0813">Transport</keyword>
<reference evidence="11 12" key="1">
    <citation type="submission" date="2023-04" db="EMBL/GenBank/DDBJ databases">
        <title>A long-awaited taxogenomic arrangement of the family Halomonadaceae.</title>
        <authorList>
            <person name="De La Haba R."/>
            <person name="Chuvochina M."/>
            <person name="Wittouck S."/>
            <person name="Arahal D.R."/>
            <person name="Sanchez-Porro C."/>
            <person name="Hugenholtz P."/>
            <person name="Ventosa A."/>
        </authorList>
    </citation>
    <scope>NUCLEOTIDE SEQUENCE [LARGE SCALE GENOMIC DNA]</scope>
    <source>
        <strain evidence="11 12">DSM 22428</strain>
    </source>
</reference>
<comment type="caution">
    <text evidence="11">The sequence shown here is derived from an EMBL/GenBank/DDBJ whole genome shotgun (WGS) entry which is preliminary data.</text>
</comment>
<dbReference type="InterPro" id="IPR003593">
    <property type="entry name" value="AAA+_ATPase"/>
</dbReference>
<dbReference type="GO" id="GO:0005524">
    <property type="term" value="F:ATP binding"/>
    <property type="evidence" value="ECO:0007669"/>
    <property type="project" value="UniProtKB-KW"/>
</dbReference>
<evidence type="ECO:0000256" key="1">
    <source>
        <dbReference type="ARBA" id="ARBA00004417"/>
    </source>
</evidence>
<comment type="similarity">
    <text evidence="2">Belongs to the ABC transporter superfamily.</text>
</comment>
<feature type="domain" description="ABC transporter" evidence="10">
    <location>
        <begin position="10"/>
        <end position="254"/>
    </location>
</feature>
<gene>
    <name evidence="11" type="ORF">QC825_06235</name>
</gene>
<dbReference type="Proteomes" id="UP001269375">
    <property type="component" value="Unassembled WGS sequence"/>
</dbReference>
<evidence type="ECO:0000259" key="10">
    <source>
        <dbReference type="PROSITE" id="PS50893"/>
    </source>
</evidence>
<dbReference type="InterPro" id="IPR017871">
    <property type="entry name" value="ABC_transporter-like_CS"/>
</dbReference>
<dbReference type="PROSITE" id="PS50893">
    <property type="entry name" value="ABC_TRANSPORTER_2"/>
    <property type="match status" value="1"/>
</dbReference>
<keyword evidence="12" id="KW-1185">Reference proteome</keyword>
<keyword evidence="9" id="KW-0472">Membrane</keyword>
<name>A0ABU1GUJ2_9GAMM</name>
<evidence type="ECO:0000256" key="8">
    <source>
        <dbReference type="ARBA" id="ARBA00022967"/>
    </source>
</evidence>
<accession>A0ABU1GUJ2</accession>
<evidence type="ECO:0000256" key="5">
    <source>
        <dbReference type="ARBA" id="ARBA00022519"/>
    </source>
</evidence>
<organism evidence="11 12">
    <name type="scientific">Larsenimonas suaedae</name>
    <dbReference type="NCBI Taxonomy" id="1851019"/>
    <lineage>
        <taxon>Bacteria</taxon>
        <taxon>Pseudomonadati</taxon>
        <taxon>Pseudomonadota</taxon>
        <taxon>Gammaproteobacteria</taxon>
        <taxon>Oceanospirillales</taxon>
        <taxon>Halomonadaceae</taxon>
        <taxon>Larsenimonas</taxon>
    </lineage>
</organism>
<dbReference type="InterPro" id="IPR027417">
    <property type="entry name" value="P-loop_NTPase"/>
</dbReference>
<dbReference type="PROSITE" id="PS00211">
    <property type="entry name" value="ABC_TRANSPORTER_1"/>
    <property type="match status" value="1"/>
</dbReference>
<keyword evidence="5" id="KW-0997">Cell inner membrane</keyword>
<dbReference type="PANTHER" id="PTHR43297:SF14">
    <property type="entry name" value="ATPASE AAA-TYPE CORE DOMAIN-CONTAINING PROTEIN"/>
    <property type="match status" value="1"/>
</dbReference>
<sequence length="280" mass="29809">MTSSAYDSVLEVEDLCIHLGGRMVVDHLTFRLGVGERMCLLGPSGSGKSLTARALLGLSSPRASVSGAIRINGIDVSARKAMQRPETARVGMVFQNTQAALNPLVTVGAQLRAPFIRFHGMSQRDAQRAAIELLGRMRVEAPDQVVQRSSGELSGGQRQRVCLALALACRPSLLVADEPTTALDVLAQADVLSLLSECTGTDATPSLLFISHDMSAAARLCDRAVILDEGRLVEEGALEKIMARPSHRFSKSLVDAIERHAVPAARSNGLEAFSGCACHI</sequence>
<dbReference type="Gene3D" id="3.40.50.300">
    <property type="entry name" value="P-loop containing nucleotide triphosphate hydrolases"/>
    <property type="match status" value="1"/>
</dbReference>
<keyword evidence="8" id="KW-1278">Translocase</keyword>
<evidence type="ECO:0000313" key="12">
    <source>
        <dbReference type="Proteomes" id="UP001269375"/>
    </source>
</evidence>
<dbReference type="CDD" id="cd03257">
    <property type="entry name" value="ABC_NikE_OppD_transporters"/>
    <property type="match status" value="1"/>
</dbReference>
<dbReference type="RefSeq" id="WP_251589463.1">
    <property type="nucleotide sequence ID" value="NZ_JAMLJI010000001.1"/>
</dbReference>
<dbReference type="SMART" id="SM00382">
    <property type="entry name" value="AAA"/>
    <property type="match status" value="1"/>
</dbReference>
<keyword evidence="4" id="KW-1003">Cell membrane</keyword>
<dbReference type="SUPFAM" id="SSF52540">
    <property type="entry name" value="P-loop containing nucleoside triphosphate hydrolases"/>
    <property type="match status" value="1"/>
</dbReference>
<protein>
    <submittedName>
        <fullName evidence="11">Dipeptide/oligopeptide/nickel ABC transporter ATP-binding protein</fullName>
    </submittedName>
</protein>
<evidence type="ECO:0000256" key="6">
    <source>
        <dbReference type="ARBA" id="ARBA00022741"/>
    </source>
</evidence>
<keyword evidence="7 11" id="KW-0067">ATP-binding</keyword>
<proteinExistence type="inferred from homology"/>
<dbReference type="InterPro" id="IPR003439">
    <property type="entry name" value="ABC_transporter-like_ATP-bd"/>
</dbReference>
<dbReference type="InterPro" id="IPR050388">
    <property type="entry name" value="ABC_Ni/Peptide_Import"/>
</dbReference>
<evidence type="ECO:0000256" key="4">
    <source>
        <dbReference type="ARBA" id="ARBA00022475"/>
    </source>
</evidence>
<evidence type="ECO:0000256" key="9">
    <source>
        <dbReference type="ARBA" id="ARBA00023136"/>
    </source>
</evidence>
<dbReference type="Pfam" id="PF00005">
    <property type="entry name" value="ABC_tran"/>
    <property type="match status" value="1"/>
</dbReference>
<keyword evidence="6" id="KW-0547">Nucleotide-binding</keyword>
<dbReference type="EMBL" id="JARWAO010000003">
    <property type="protein sequence ID" value="MDR5895666.1"/>
    <property type="molecule type" value="Genomic_DNA"/>
</dbReference>
<evidence type="ECO:0000313" key="11">
    <source>
        <dbReference type="EMBL" id="MDR5895666.1"/>
    </source>
</evidence>
<dbReference type="PANTHER" id="PTHR43297">
    <property type="entry name" value="OLIGOPEPTIDE TRANSPORT ATP-BINDING PROTEIN APPD"/>
    <property type="match status" value="1"/>
</dbReference>
<comment type="subcellular location">
    <subcellularLocation>
        <location evidence="1">Cell inner membrane</location>
        <topology evidence="1">Peripheral membrane protein</topology>
    </subcellularLocation>
</comment>
<evidence type="ECO:0000256" key="3">
    <source>
        <dbReference type="ARBA" id="ARBA00022448"/>
    </source>
</evidence>